<gene>
    <name evidence="2" type="ORF">PARMNEM_LOCUS12456</name>
</gene>
<evidence type="ECO:0000313" key="3">
    <source>
        <dbReference type="Proteomes" id="UP001314205"/>
    </source>
</evidence>
<sequence>MKIRIILIKSFKLIHLEFPQPQFSSPKKRSLSNAIDRGLKKEKGESATARARRRRALRRAARSPAAGERTRDATPQLRPAQIARCRLILQEINRKMRAVTWRPPTDV</sequence>
<dbReference type="EMBL" id="CAVLGL010000087">
    <property type="protein sequence ID" value="CAK1592516.1"/>
    <property type="molecule type" value="Genomic_DNA"/>
</dbReference>
<reference evidence="2 3" key="1">
    <citation type="submission" date="2023-11" db="EMBL/GenBank/DDBJ databases">
        <authorList>
            <person name="Hedman E."/>
            <person name="Englund M."/>
            <person name="Stromberg M."/>
            <person name="Nyberg Akerstrom W."/>
            <person name="Nylinder S."/>
            <person name="Jareborg N."/>
            <person name="Kallberg Y."/>
            <person name="Kronander E."/>
        </authorList>
    </citation>
    <scope>NUCLEOTIDE SEQUENCE [LARGE SCALE GENOMIC DNA]</scope>
</reference>
<feature type="compositionally biased region" description="Basic residues" evidence="1">
    <location>
        <begin position="50"/>
        <end position="61"/>
    </location>
</feature>
<protein>
    <submittedName>
        <fullName evidence="2">Uncharacterized protein</fullName>
    </submittedName>
</protein>
<accession>A0AAV1LF67</accession>
<dbReference type="AlphaFoldDB" id="A0AAV1LF67"/>
<evidence type="ECO:0000256" key="1">
    <source>
        <dbReference type="SAM" id="MobiDB-lite"/>
    </source>
</evidence>
<organism evidence="2 3">
    <name type="scientific">Parnassius mnemosyne</name>
    <name type="common">clouded apollo</name>
    <dbReference type="NCBI Taxonomy" id="213953"/>
    <lineage>
        <taxon>Eukaryota</taxon>
        <taxon>Metazoa</taxon>
        <taxon>Ecdysozoa</taxon>
        <taxon>Arthropoda</taxon>
        <taxon>Hexapoda</taxon>
        <taxon>Insecta</taxon>
        <taxon>Pterygota</taxon>
        <taxon>Neoptera</taxon>
        <taxon>Endopterygota</taxon>
        <taxon>Lepidoptera</taxon>
        <taxon>Glossata</taxon>
        <taxon>Ditrysia</taxon>
        <taxon>Papilionoidea</taxon>
        <taxon>Papilionidae</taxon>
        <taxon>Parnassiinae</taxon>
        <taxon>Parnassini</taxon>
        <taxon>Parnassius</taxon>
        <taxon>Driopa</taxon>
    </lineage>
</organism>
<evidence type="ECO:0000313" key="2">
    <source>
        <dbReference type="EMBL" id="CAK1592516.1"/>
    </source>
</evidence>
<feature type="region of interest" description="Disordered" evidence="1">
    <location>
        <begin position="22"/>
        <end position="78"/>
    </location>
</feature>
<comment type="caution">
    <text evidence="2">The sequence shown here is derived from an EMBL/GenBank/DDBJ whole genome shotgun (WGS) entry which is preliminary data.</text>
</comment>
<dbReference type="Proteomes" id="UP001314205">
    <property type="component" value="Unassembled WGS sequence"/>
</dbReference>
<proteinExistence type="predicted"/>
<keyword evidence="3" id="KW-1185">Reference proteome</keyword>
<name>A0AAV1LF67_9NEOP</name>